<dbReference type="InterPro" id="IPR003593">
    <property type="entry name" value="AAA+_ATPase"/>
</dbReference>
<dbReference type="EMBL" id="AMSQ01000003">
    <property type="protein sequence ID" value="EKU50147.1"/>
    <property type="molecule type" value="Genomic_DNA"/>
</dbReference>
<evidence type="ECO:0000256" key="4">
    <source>
        <dbReference type="ARBA" id="ARBA00022496"/>
    </source>
</evidence>
<evidence type="ECO:0000313" key="10">
    <source>
        <dbReference type="Proteomes" id="UP000009885"/>
    </source>
</evidence>
<dbReference type="STRING" id="1229783.C273_02733"/>
<dbReference type="AlphaFoldDB" id="K9B5N7"/>
<dbReference type="eggNOG" id="COG3910">
    <property type="taxonomic scope" value="Bacteria"/>
</dbReference>
<dbReference type="InterPro" id="IPR003959">
    <property type="entry name" value="ATPase_AAA_core"/>
</dbReference>
<dbReference type="GO" id="GO:0005886">
    <property type="term" value="C:plasma membrane"/>
    <property type="evidence" value="ECO:0007669"/>
    <property type="project" value="UniProtKB-SubCell"/>
</dbReference>
<dbReference type="SUPFAM" id="SSF52540">
    <property type="entry name" value="P-loop containing nucleoside triphosphate hydrolases"/>
    <property type="match status" value="1"/>
</dbReference>
<keyword evidence="5" id="KW-0408">Iron</keyword>
<comment type="caution">
    <text evidence="9">The sequence shown here is derived from an EMBL/GenBank/DDBJ whole genome shotgun (WGS) entry which is preliminary data.</text>
</comment>
<accession>K9B5N7</accession>
<dbReference type="Pfam" id="PF13304">
    <property type="entry name" value="AAA_21"/>
    <property type="match status" value="1"/>
</dbReference>
<name>K9B5N7_9STAP</name>
<feature type="domain" description="AAA+ ATPase" evidence="8">
    <location>
        <begin position="32"/>
        <end position="203"/>
    </location>
</feature>
<dbReference type="SMART" id="SM00382">
    <property type="entry name" value="AAA"/>
    <property type="match status" value="1"/>
</dbReference>
<keyword evidence="7" id="KW-0472">Membrane</keyword>
<evidence type="ECO:0000256" key="2">
    <source>
        <dbReference type="ARBA" id="ARBA00022448"/>
    </source>
</evidence>
<dbReference type="GO" id="GO:0006826">
    <property type="term" value="P:iron ion transport"/>
    <property type="evidence" value="ECO:0007669"/>
    <property type="project" value="UniProtKB-KW"/>
</dbReference>
<dbReference type="OrthoDB" id="9784297at2"/>
<keyword evidence="4" id="KW-0410">Iron transport</keyword>
<dbReference type="GO" id="GO:0006302">
    <property type="term" value="P:double-strand break repair"/>
    <property type="evidence" value="ECO:0007669"/>
    <property type="project" value="InterPro"/>
</dbReference>
<dbReference type="RefSeq" id="WP_009382402.1">
    <property type="nucleotide sequence ID" value="NZ_AMSQ01000003.1"/>
</dbReference>
<evidence type="ECO:0000256" key="3">
    <source>
        <dbReference type="ARBA" id="ARBA00022475"/>
    </source>
</evidence>
<dbReference type="GO" id="GO:0005524">
    <property type="term" value="F:ATP binding"/>
    <property type="evidence" value="ECO:0007669"/>
    <property type="project" value="InterPro"/>
</dbReference>
<dbReference type="Gene3D" id="3.40.50.300">
    <property type="entry name" value="P-loop containing nucleotide triphosphate hydrolases"/>
    <property type="match status" value="2"/>
</dbReference>
<keyword evidence="2" id="KW-0813">Transport</keyword>
<keyword evidence="6" id="KW-0406">Ion transport</keyword>
<sequence>MFIKGLRTHFEKENAYWHNIPAIRALDTFRFRKPVTIFVGENGSGKSTLIEAIAVNYGMNAEGGGRNFNFATRETHAGLHEEITLSKLFLPEDTFFLRAEGMYNVATMIEDRYTDSKWNNYGGKSLHKRSHGEAFLSIMTHRFGSNGLYILDEPESALSPMRQLTMLRLIDDLVQKGCQFIISTHSPILMSYPNAEIYELNDDGIEQVDYKETDHYIVMKSFLENPDKMLNYLFIDELEE</sequence>
<evidence type="ECO:0000313" key="9">
    <source>
        <dbReference type="EMBL" id="EKU50147.1"/>
    </source>
</evidence>
<dbReference type="Pfam" id="PF13476">
    <property type="entry name" value="AAA_23"/>
    <property type="match status" value="1"/>
</dbReference>
<proteinExistence type="predicted"/>
<organism evidence="9 10">
    <name type="scientific">Staphylococcus massiliensis S46</name>
    <dbReference type="NCBI Taxonomy" id="1229783"/>
    <lineage>
        <taxon>Bacteria</taxon>
        <taxon>Bacillati</taxon>
        <taxon>Bacillota</taxon>
        <taxon>Bacilli</taxon>
        <taxon>Bacillales</taxon>
        <taxon>Staphylococcaceae</taxon>
        <taxon>Staphylococcus</taxon>
    </lineage>
</organism>
<comment type="subcellular location">
    <subcellularLocation>
        <location evidence="1">Cell membrane</location>
        <topology evidence="1">Peripheral membrane protein</topology>
    </subcellularLocation>
</comment>
<dbReference type="GO" id="GO:0016887">
    <property type="term" value="F:ATP hydrolysis activity"/>
    <property type="evidence" value="ECO:0007669"/>
    <property type="project" value="InterPro"/>
</dbReference>
<dbReference type="InterPro" id="IPR038729">
    <property type="entry name" value="Rad50/SbcC_AAA"/>
</dbReference>
<evidence type="ECO:0000256" key="6">
    <source>
        <dbReference type="ARBA" id="ARBA00023065"/>
    </source>
</evidence>
<gene>
    <name evidence="9" type="ORF">C273_02733</name>
</gene>
<evidence type="ECO:0000256" key="7">
    <source>
        <dbReference type="ARBA" id="ARBA00023136"/>
    </source>
</evidence>
<dbReference type="InterPro" id="IPR027417">
    <property type="entry name" value="P-loop_NTPase"/>
</dbReference>
<keyword evidence="3" id="KW-1003">Cell membrane</keyword>
<reference evidence="9 10" key="1">
    <citation type="journal article" date="2013" name="Genome Announc.">
        <title>Genome Sequence of Staphylococcus massiliensis Strain S46, Isolated from the Surface of Healthy Human Skin.</title>
        <authorList>
            <person name="Srivastav R."/>
            <person name="Singh A."/>
            <person name="Jangir P.K."/>
            <person name="Kumari C."/>
            <person name="Muduli S."/>
            <person name="Sharma R."/>
        </authorList>
    </citation>
    <scope>NUCLEOTIDE SEQUENCE [LARGE SCALE GENOMIC DNA]</scope>
    <source>
        <strain evidence="9 10">S46</strain>
    </source>
</reference>
<protein>
    <submittedName>
        <fullName evidence="9">SMC domain-containing protein</fullName>
    </submittedName>
</protein>
<evidence type="ECO:0000256" key="5">
    <source>
        <dbReference type="ARBA" id="ARBA00023004"/>
    </source>
</evidence>
<keyword evidence="10" id="KW-1185">Reference proteome</keyword>
<dbReference type="Proteomes" id="UP000009885">
    <property type="component" value="Unassembled WGS sequence"/>
</dbReference>
<dbReference type="PANTHER" id="PTHR42771">
    <property type="entry name" value="IRON(3+)-HYDROXAMATE IMPORT ATP-BINDING PROTEIN FHUC"/>
    <property type="match status" value="1"/>
</dbReference>
<dbReference type="InterPro" id="IPR051535">
    <property type="entry name" value="Siderophore_ABC-ATPase"/>
</dbReference>
<evidence type="ECO:0000259" key="8">
    <source>
        <dbReference type="SMART" id="SM00382"/>
    </source>
</evidence>
<dbReference type="PANTHER" id="PTHR42771:SF2">
    <property type="entry name" value="IRON(3+)-HYDROXAMATE IMPORT ATP-BINDING PROTEIN FHUC"/>
    <property type="match status" value="1"/>
</dbReference>
<dbReference type="PATRIC" id="fig|1229783.3.peg.553"/>
<evidence type="ECO:0000256" key="1">
    <source>
        <dbReference type="ARBA" id="ARBA00004202"/>
    </source>
</evidence>